<dbReference type="InterPro" id="IPR006103">
    <property type="entry name" value="Glyco_hydro_2_cat"/>
</dbReference>
<dbReference type="Gene3D" id="2.60.120.260">
    <property type="entry name" value="Galactose-binding domain-like"/>
    <property type="match status" value="1"/>
</dbReference>
<evidence type="ECO:0000256" key="6">
    <source>
        <dbReference type="ARBA" id="ARBA00023295"/>
    </source>
</evidence>
<sequence>MMQLGSNVSDEFYEPYAGAVLPPRSWPGSEERFLDLNGEWSFCYYPADPDPLLNPSRPAPRPIPEGETDSMRVPSHWVLPAGKFGAPAYTNVNFPFAITPPLPPDSNPTGDYWRTVTVPEEWLVAGSTRLRLDGVESAARIWINGVWAGFTTGSRMPREFEIRELLHAGENEVFIRVNQFSRGTYVEDQDQWWLPGIFRDVTLRHLEPGEIEDVWVSTDFDPSTGEGNIRVEALTLQTGELSVGAASASTVSAGVLPAAAGSADENAESSPRGEEEFRVRIPELAFTAPLRVASEDSAQIAPGRARYVCDWTGVGAVEPWDCDTPRRYEVIVENRDSQRRLRSGFRRVEIIDGQLLANGLPLKVIGVNRHEVRVDAGRVFDEEFSRNDLRAMKAFNINSIRTAHYPPHPKLLDLADEMGFWVMLECDVETHGFQYSGSSEWAGNPSDDPAWRTAFLDRARRTFERDKNHPSIFSWSLGNESGTGENLAAMSAWIHARDPRAIVHYESDHDHAYTDIYARMYATYEEVEAVLDGAPEDPVAVPSHLAGKVDADARRRLRAAPYLLCEYLHAMGTGPGGADGYARLFHHRRSMGGYLWEWRDHGLWKVDEDGRRTIAYGGDFGEKIHDGNFVTDGLLGSLGEVDSGLINWATVMAPIQIRSSGADNSGVTLVNQWSRNRCEGLALRWTLQSLGPRGSAEGGEATGVVSIPAFDGEVRLELPELAQACERAEERWPGTRWAVRYCVVASDGYGLEFASNGERERGISIHPIAGYHPVPTGFTDGCGQRVVTHAFTELDPVEKRSAEIRGGEEKSFLVDERGMLRRVGKIDLRGIDLTAFRAPTDNDRGHSQADYWGLDEVGEIGEGHDTRGPSNADHWQSANVSMLTRQLRALERQSDGVVRVRERWGAPSFQYGADVEITYRPVREGVLVTYAVRLDGQWPEVLGRLGMRLEIPDPEWKIDWVGSGPGLAYPDMAHASWPGVFSAQSVEAMWERHEKPQEGGFRPGMRELHLSKPGAATDITAAATAEAGTQAGAGSGAAVPARLSIIPMGDAEFGEAYGSASETAVSDRKKSRVQKLAARGGNAAEVGFSICNQNEINMDEASHWDDLPTSSSTFIWLDFGQNGIGTRSCGPGVRPEFQLRATSNRQNSVSFLLRS</sequence>
<gene>
    <name evidence="9" type="ORF">HMPREF9233_00672</name>
</gene>
<dbReference type="SMART" id="SM01038">
    <property type="entry name" value="Bgal_small_N"/>
    <property type="match status" value="1"/>
</dbReference>
<dbReference type="InterPro" id="IPR014718">
    <property type="entry name" value="GH-type_carb-bd"/>
</dbReference>
<dbReference type="Pfam" id="PF02929">
    <property type="entry name" value="Bgal_small_N"/>
    <property type="match status" value="1"/>
</dbReference>
<dbReference type="InterPro" id="IPR006101">
    <property type="entry name" value="Glyco_hydro_2"/>
</dbReference>
<dbReference type="Pfam" id="PF02837">
    <property type="entry name" value="Glyco_hydro_2_N"/>
    <property type="match status" value="1"/>
</dbReference>
<dbReference type="InterPro" id="IPR013783">
    <property type="entry name" value="Ig-like_fold"/>
</dbReference>
<keyword evidence="10" id="KW-1185">Reference proteome</keyword>
<dbReference type="GO" id="GO:0005990">
    <property type="term" value="P:lactose catabolic process"/>
    <property type="evidence" value="ECO:0007669"/>
    <property type="project" value="TreeGrafter"/>
</dbReference>
<dbReference type="InterPro" id="IPR050347">
    <property type="entry name" value="Bact_Beta-galactosidase"/>
</dbReference>
<dbReference type="InterPro" id="IPR004199">
    <property type="entry name" value="B-gal_small/dom_5"/>
</dbReference>
<dbReference type="PANTHER" id="PTHR46323">
    <property type="entry name" value="BETA-GALACTOSIDASE"/>
    <property type="match status" value="1"/>
</dbReference>
<dbReference type="STRING" id="202789.GCA_001457435_01460"/>
<dbReference type="EC" id="3.2.1.23" evidence="3"/>
<accession>K9F391</accession>
<dbReference type="InterPro" id="IPR036156">
    <property type="entry name" value="Beta-gal/glucu_dom_sf"/>
</dbReference>
<dbReference type="InterPro" id="IPR008979">
    <property type="entry name" value="Galactose-bd-like_sf"/>
</dbReference>
<evidence type="ECO:0000256" key="2">
    <source>
        <dbReference type="ARBA" id="ARBA00007401"/>
    </source>
</evidence>
<dbReference type="PATRIC" id="fig|883066.3.peg.691"/>
<dbReference type="GO" id="GO:0004565">
    <property type="term" value="F:beta-galactosidase activity"/>
    <property type="evidence" value="ECO:0007669"/>
    <property type="project" value="UniProtKB-EC"/>
</dbReference>
<dbReference type="Gene3D" id="3.20.20.80">
    <property type="entry name" value="Glycosidases"/>
    <property type="match status" value="1"/>
</dbReference>
<dbReference type="GO" id="GO:0009341">
    <property type="term" value="C:beta-galactosidase complex"/>
    <property type="evidence" value="ECO:0007669"/>
    <property type="project" value="InterPro"/>
</dbReference>
<dbReference type="InterPro" id="IPR011013">
    <property type="entry name" value="Gal_mutarotase_sf_dom"/>
</dbReference>
<dbReference type="AlphaFoldDB" id="K9F391"/>
<comment type="catalytic activity">
    <reaction evidence="1">
        <text>Hydrolysis of terminal non-reducing beta-D-galactose residues in beta-D-galactosides.</text>
        <dbReference type="EC" id="3.2.1.23"/>
    </reaction>
</comment>
<dbReference type="RefSeq" id="WP_007000878.1">
    <property type="nucleotide sequence ID" value="NZ_JH992955.1"/>
</dbReference>
<evidence type="ECO:0000256" key="3">
    <source>
        <dbReference type="ARBA" id="ARBA00012756"/>
    </source>
</evidence>
<dbReference type="PROSITE" id="PS00719">
    <property type="entry name" value="GLYCOSYL_HYDROL_F2_1"/>
    <property type="match status" value="1"/>
</dbReference>
<comment type="similarity">
    <text evidence="2">Belongs to the glycosyl hydrolase 2 family.</text>
</comment>
<dbReference type="GO" id="GO:0030246">
    <property type="term" value="F:carbohydrate binding"/>
    <property type="evidence" value="ECO:0007669"/>
    <property type="project" value="InterPro"/>
</dbReference>
<evidence type="ECO:0000259" key="8">
    <source>
        <dbReference type="SMART" id="SM01038"/>
    </source>
</evidence>
<dbReference type="InterPro" id="IPR017853">
    <property type="entry name" value="GH"/>
</dbReference>
<dbReference type="EMBL" id="AGWL01000002">
    <property type="protein sequence ID" value="EKU95885.1"/>
    <property type="molecule type" value="Genomic_DNA"/>
</dbReference>
<reference evidence="9 10" key="1">
    <citation type="submission" date="2012-09" db="EMBL/GenBank/DDBJ databases">
        <title>The Genome Sequence of Actinobaculum massiliae ACS-171-V-COL2.</title>
        <authorList>
            <consortium name="The Broad Institute Genome Sequencing Platform"/>
            <person name="Earl A."/>
            <person name="Ward D."/>
            <person name="Feldgarden M."/>
            <person name="Gevers D."/>
            <person name="Saerens B."/>
            <person name="Vaneechoutte M."/>
            <person name="Walker B."/>
            <person name="Young S.K."/>
            <person name="Zeng Q."/>
            <person name="Gargeya S."/>
            <person name="Fitzgerald M."/>
            <person name="Haas B."/>
            <person name="Abouelleil A."/>
            <person name="Alvarado L."/>
            <person name="Arachchi H.M."/>
            <person name="Berlin A."/>
            <person name="Chapman S.B."/>
            <person name="Goldberg J."/>
            <person name="Griggs A."/>
            <person name="Gujja S."/>
            <person name="Hansen M."/>
            <person name="Howarth C."/>
            <person name="Imamovic A."/>
            <person name="Larimer J."/>
            <person name="McCowen C."/>
            <person name="Montmayeur A."/>
            <person name="Murphy C."/>
            <person name="Neiman D."/>
            <person name="Pearson M."/>
            <person name="Priest M."/>
            <person name="Roberts A."/>
            <person name="Saif S."/>
            <person name="Shea T."/>
            <person name="Sisk P."/>
            <person name="Sykes S."/>
            <person name="Wortman J."/>
            <person name="Nusbaum C."/>
            <person name="Birren B."/>
        </authorList>
    </citation>
    <scope>NUCLEOTIDE SEQUENCE [LARGE SCALE GENOMIC DNA]</scope>
    <source>
        <strain evidence="10">ACS-171-V-Col2</strain>
    </source>
</reference>
<dbReference type="InterPro" id="IPR023230">
    <property type="entry name" value="Glyco_hydro_2_CS"/>
</dbReference>
<proteinExistence type="inferred from homology"/>
<dbReference type="eggNOG" id="COG3250">
    <property type="taxonomic scope" value="Bacteria"/>
</dbReference>
<dbReference type="SUPFAM" id="SSF51445">
    <property type="entry name" value="(Trans)glycosidases"/>
    <property type="match status" value="1"/>
</dbReference>
<dbReference type="PROSITE" id="PS00608">
    <property type="entry name" value="GLYCOSYL_HYDROL_F2_2"/>
    <property type="match status" value="1"/>
</dbReference>
<evidence type="ECO:0000256" key="5">
    <source>
        <dbReference type="ARBA" id="ARBA00022801"/>
    </source>
</evidence>
<comment type="caution">
    <text evidence="9">The sequence shown here is derived from an EMBL/GenBank/DDBJ whole genome shotgun (WGS) entry which is preliminary data.</text>
</comment>
<keyword evidence="6" id="KW-0326">Glycosidase</keyword>
<dbReference type="InterPro" id="IPR006104">
    <property type="entry name" value="Glyco_hydro_2_N"/>
</dbReference>
<dbReference type="InterPro" id="IPR023232">
    <property type="entry name" value="Glyco_hydro_2_AS"/>
</dbReference>
<evidence type="ECO:0000256" key="4">
    <source>
        <dbReference type="ARBA" id="ARBA00013303"/>
    </source>
</evidence>
<dbReference type="Pfam" id="PF02836">
    <property type="entry name" value="Glyco_hydro_2_C"/>
    <property type="match status" value="1"/>
</dbReference>
<keyword evidence="5" id="KW-0378">Hydrolase</keyword>
<dbReference type="SUPFAM" id="SSF49303">
    <property type="entry name" value="beta-Galactosidase/glucuronidase domain"/>
    <property type="match status" value="1"/>
</dbReference>
<name>K9F391_9ACTO</name>
<dbReference type="PRINTS" id="PR00132">
    <property type="entry name" value="GLHYDRLASE2"/>
</dbReference>
<dbReference type="Proteomes" id="UP000009888">
    <property type="component" value="Unassembled WGS sequence"/>
</dbReference>
<dbReference type="SUPFAM" id="SSF74650">
    <property type="entry name" value="Galactose mutarotase-like"/>
    <property type="match status" value="1"/>
</dbReference>
<evidence type="ECO:0000313" key="10">
    <source>
        <dbReference type="Proteomes" id="UP000009888"/>
    </source>
</evidence>
<protein>
    <recommendedName>
        <fullName evidence="4">Beta-galactosidase</fullName>
        <ecNumber evidence="3">3.2.1.23</ecNumber>
    </recommendedName>
    <alternativeName>
        <fullName evidence="7">Lactase</fullName>
    </alternativeName>
</protein>
<organism evidence="9 10">
    <name type="scientific">Actinobaculum massiliense ACS-171-V-Col2</name>
    <dbReference type="NCBI Taxonomy" id="883066"/>
    <lineage>
        <taxon>Bacteria</taxon>
        <taxon>Bacillati</taxon>
        <taxon>Actinomycetota</taxon>
        <taxon>Actinomycetes</taxon>
        <taxon>Actinomycetales</taxon>
        <taxon>Actinomycetaceae</taxon>
        <taxon>Actinobaculum</taxon>
    </lineage>
</organism>
<dbReference type="HOGENOM" id="CLU_002346_0_0_11"/>
<dbReference type="PANTHER" id="PTHR46323:SF2">
    <property type="entry name" value="BETA-GALACTOSIDASE"/>
    <property type="match status" value="1"/>
</dbReference>
<dbReference type="SUPFAM" id="SSF49785">
    <property type="entry name" value="Galactose-binding domain-like"/>
    <property type="match status" value="1"/>
</dbReference>
<evidence type="ECO:0000256" key="1">
    <source>
        <dbReference type="ARBA" id="ARBA00001412"/>
    </source>
</evidence>
<evidence type="ECO:0000256" key="7">
    <source>
        <dbReference type="ARBA" id="ARBA00032230"/>
    </source>
</evidence>
<feature type="domain" description="Beta galactosidase small chain/" evidence="8">
    <location>
        <begin position="803"/>
        <end position="1152"/>
    </location>
</feature>
<evidence type="ECO:0000313" key="9">
    <source>
        <dbReference type="EMBL" id="EKU95885.1"/>
    </source>
</evidence>
<dbReference type="Gene3D" id="2.60.40.10">
    <property type="entry name" value="Immunoglobulins"/>
    <property type="match status" value="1"/>
</dbReference>
<dbReference type="Gene3D" id="2.70.98.10">
    <property type="match status" value="2"/>
</dbReference>